<dbReference type="SUPFAM" id="SSF54695">
    <property type="entry name" value="POZ domain"/>
    <property type="match status" value="1"/>
</dbReference>
<dbReference type="AlphaFoldDB" id="A0A9Q8LIC5"/>
<dbReference type="PANTHER" id="PTHR47843:SF5">
    <property type="entry name" value="BTB_POZ DOMAIN PROTEIN"/>
    <property type="match status" value="1"/>
</dbReference>
<dbReference type="PANTHER" id="PTHR47843">
    <property type="entry name" value="BTB DOMAIN-CONTAINING PROTEIN-RELATED"/>
    <property type="match status" value="1"/>
</dbReference>
<dbReference type="PROSITE" id="PS50097">
    <property type="entry name" value="BTB"/>
    <property type="match status" value="1"/>
</dbReference>
<dbReference type="EMBL" id="CP090167">
    <property type="protein sequence ID" value="UJO18035.1"/>
    <property type="molecule type" value="Genomic_DNA"/>
</dbReference>
<dbReference type="RefSeq" id="XP_047762401.1">
    <property type="nucleotide sequence ID" value="XM_047904659.1"/>
</dbReference>
<reference evidence="2" key="2">
    <citation type="journal article" date="2022" name="Microb. Genom.">
        <title>A chromosome-scale genome assembly of the tomato pathogen Cladosporium fulvum reveals a compartmentalized genome architecture and the presence of a dispensable chromosome.</title>
        <authorList>
            <person name="Zaccaron A.Z."/>
            <person name="Chen L.H."/>
            <person name="Samaras A."/>
            <person name="Stergiopoulos I."/>
        </authorList>
    </citation>
    <scope>NUCLEOTIDE SEQUENCE</scope>
    <source>
        <strain evidence="2">Race5_Kim</strain>
    </source>
</reference>
<dbReference type="InterPro" id="IPR011333">
    <property type="entry name" value="SKP1/BTB/POZ_sf"/>
</dbReference>
<dbReference type="Proteomes" id="UP000756132">
    <property type="component" value="Chromosome 5"/>
</dbReference>
<evidence type="ECO:0000313" key="3">
    <source>
        <dbReference type="Proteomes" id="UP000756132"/>
    </source>
</evidence>
<dbReference type="Gene3D" id="3.30.710.10">
    <property type="entry name" value="Potassium Channel Kv1.1, Chain A"/>
    <property type="match status" value="1"/>
</dbReference>
<dbReference type="KEGG" id="ffu:CLAFUR5_05511"/>
<accession>A0A9Q8LIC5</accession>
<gene>
    <name evidence="2" type="ORF">CLAFUR5_05511</name>
</gene>
<organism evidence="2 3">
    <name type="scientific">Passalora fulva</name>
    <name type="common">Tomato leaf mold</name>
    <name type="synonym">Cladosporium fulvum</name>
    <dbReference type="NCBI Taxonomy" id="5499"/>
    <lineage>
        <taxon>Eukaryota</taxon>
        <taxon>Fungi</taxon>
        <taxon>Dikarya</taxon>
        <taxon>Ascomycota</taxon>
        <taxon>Pezizomycotina</taxon>
        <taxon>Dothideomycetes</taxon>
        <taxon>Dothideomycetidae</taxon>
        <taxon>Mycosphaerellales</taxon>
        <taxon>Mycosphaerellaceae</taxon>
        <taxon>Fulvia</taxon>
    </lineage>
</organism>
<dbReference type="Pfam" id="PF00651">
    <property type="entry name" value="BTB"/>
    <property type="match status" value="1"/>
</dbReference>
<keyword evidence="3" id="KW-1185">Reference proteome</keyword>
<dbReference type="GeneID" id="71985389"/>
<feature type="domain" description="BTB" evidence="1">
    <location>
        <begin position="64"/>
        <end position="123"/>
    </location>
</feature>
<protein>
    <recommendedName>
        <fullName evidence="1">BTB domain-containing protein</fullName>
    </recommendedName>
</protein>
<dbReference type="InterPro" id="IPR000210">
    <property type="entry name" value="BTB/POZ_dom"/>
</dbReference>
<name>A0A9Q8LIC5_PASFU</name>
<evidence type="ECO:0000259" key="1">
    <source>
        <dbReference type="PROSITE" id="PS50097"/>
    </source>
</evidence>
<dbReference type="OrthoDB" id="6359816at2759"/>
<reference evidence="2" key="1">
    <citation type="submission" date="2021-12" db="EMBL/GenBank/DDBJ databases">
        <authorList>
            <person name="Zaccaron A."/>
            <person name="Stergiopoulos I."/>
        </authorList>
    </citation>
    <scope>NUCLEOTIDE SEQUENCE</scope>
    <source>
        <strain evidence="2">Race5_Kim</strain>
    </source>
</reference>
<proteinExistence type="predicted"/>
<sequence>MIPTMASKHCGGSCILRRHTYIWPAHCHQALDHKLSTDHTMEMPLALQPLVNGIKSYHKSGLHSDIDIVCGTQQWKVHKAIVCPQSEFFEVAVGKFKEGHEGKVELEGDEPQTVDAFIHYLYNFDYGDFGNSQGDVPALVLDVRMFIIADKYNVAPLLELAVTKFKERCEQEWMKPEFGEAALELYSIGLDHNTSLRDVIVGTINKHASEVLDPDRKSEFSKLHEVMEQTELGAHVAARLASRVCTYKCPKTNCGRVFQVSVAAYCNFSCPNKCYNQDETWWEQQPKPE</sequence>
<evidence type="ECO:0000313" key="2">
    <source>
        <dbReference type="EMBL" id="UJO18035.1"/>
    </source>
</evidence>